<dbReference type="InterPro" id="IPR046376">
    <property type="entry name" value="PH_Cool_Pix"/>
</dbReference>
<feature type="compositionally biased region" description="Basic residues" evidence="7">
    <location>
        <begin position="649"/>
        <end position="662"/>
    </location>
</feature>
<dbReference type="FunFam" id="1.20.5.390:FF:000001">
    <property type="entry name" value="rho guanine nucleotide exchange factor 7 isoform X1"/>
    <property type="match status" value="1"/>
</dbReference>
<dbReference type="GO" id="GO:0005737">
    <property type="term" value="C:cytoplasm"/>
    <property type="evidence" value="ECO:0007669"/>
    <property type="project" value="TreeGrafter"/>
</dbReference>
<comment type="subcellular location">
    <subcellularLocation>
        <location evidence="1">Cell projection</location>
        <location evidence="1">Lamellipodium</location>
    </subcellularLocation>
</comment>
<dbReference type="Gene3D" id="2.30.29.30">
    <property type="entry name" value="Pleckstrin-homology domain (PH domain)/Phosphotyrosine-binding domain (PTB)"/>
    <property type="match status" value="1"/>
</dbReference>
<dbReference type="CDD" id="cd01225">
    <property type="entry name" value="PH_Cool_Pix"/>
    <property type="match status" value="1"/>
</dbReference>
<dbReference type="PROSITE" id="PS00741">
    <property type="entry name" value="DH_1"/>
    <property type="match status" value="1"/>
</dbReference>
<dbReference type="SMART" id="SM00033">
    <property type="entry name" value="CH"/>
    <property type="match status" value="1"/>
</dbReference>
<dbReference type="CDD" id="cd00160">
    <property type="entry name" value="RhoGEF"/>
    <property type="match status" value="1"/>
</dbReference>
<dbReference type="KEGG" id="caua:113064945"/>
<dbReference type="Proteomes" id="UP000515129">
    <property type="component" value="Chromosome 1"/>
</dbReference>
<evidence type="ECO:0000259" key="10">
    <source>
        <dbReference type="PROSITE" id="PS50010"/>
    </source>
</evidence>
<dbReference type="InterPro" id="IPR035899">
    <property type="entry name" value="DBL_dom_sf"/>
</dbReference>
<evidence type="ECO:0000256" key="3">
    <source>
        <dbReference type="ARBA" id="ARBA00022658"/>
    </source>
</evidence>
<dbReference type="Pfam" id="PF16615">
    <property type="entry name" value="RhoGEF67_u1"/>
    <property type="match status" value="1"/>
</dbReference>
<feature type="region of interest" description="Disordered" evidence="7">
    <location>
        <begin position="558"/>
        <end position="588"/>
    </location>
</feature>
<evidence type="ECO:0000256" key="4">
    <source>
        <dbReference type="ARBA" id="ARBA00023273"/>
    </source>
</evidence>
<keyword evidence="2 5" id="KW-0728">SH3 domain</keyword>
<dbReference type="Pfam" id="PF16614">
    <property type="entry name" value="RhoGEF67_u2"/>
    <property type="match status" value="1"/>
</dbReference>
<evidence type="ECO:0000256" key="2">
    <source>
        <dbReference type="ARBA" id="ARBA00022443"/>
    </source>
</evidence>
<dbReference type="InterPro" id="IPR001331">
    <property type="entry name" value="GDS_CDC24_CS"/>
</dbReference>
<dbReference type="InterPro" id="IPR011993">
    <property type="entry name" value="PH-like_dom_sf"/>
</dbReference>
<keyword evidence="6" id="KW-0175">Coiled coil</keyword>
<feature type="domain" description="Calponin-homology (CH)" evidence="11">
    <location>
        <begin position="1"/>
        <end position="110"/>
    </location>
</feature>
<dbReference type="Gene3D" id="2.30.30.40">
    <property type="entry name" value="SH3 Domains"/>
    <property type="match status" value="1"/>
</dbReference>
<dbReference type="InterPro" id="IPR036872">
    <property type="entry name" value="CH_dom_sf"/>
</dbReference>
<dbReference type="InterPro" id="IPR001452">
    <property type="entry name" value="SH3_domain"/>
</dbReference>
<dbReference type="GeneID" id="113064945"/>
<dbReference type="FunFam" id="1.20.900.10:FF:000016">
    <property type="entry name" value="Rho guanine nucleotide exchange factor 6"/>
    <property type="match status" value="1"/>
</dbReference>
<dbReference type="FunFam" id="2.30.29.30:FF:000094">
    <property type="entry name" value="Rho guanine nucleotide exchange factor 7"/>
    <property type="match status" value="1"/>
</dbReference>
<dbReference type="SUPFAM" id="SSF50044">
    <property type="entry name" value="SH3-domain"/>
    <property type="match status" value="1"/>
</dbReference>
<dbReference type="InterPro" id="IPR032409">
    <property type="entry name" value="GEF6/7_CC"/>
</dbReference>
<dbReference type="SMART" id="SM00325">
    <property type="entry name" value="RhoGEF"/>
    <property type="match status" value="1"/>
</dbReference>
<dbReference type="Gene3D" id="1.20.900.10">
    <property type="entry name" value="Dbl homology (DH) domain"/>
    <property type="match status" value="1"/>
</dbReference>
<feature type="domain" description="PH" evidence="9">
    <location>
        <begin position="451"/>
        <end position="556"/>
    </location>
</feature>
<feature type="coiled-coil region" evidence="6">
    <location>
        <begin position="800"/>
        <end position="841"/>
    </location>
</feature>
<dbReference type="SUPFAM" id="SSF48065">
    <property type="entry name" value="DBL homology domain (DH-domain)"/>
    <property type="match status" value="1"/>
</dbReference>
<dbReference type="Pfam" id="PF16523">
    <property type="entry name" value="betaPIX_CC"/>
    <property type="match status" value="1"/>
</dbReference>
<dbReference type="InterPro" id="IPR000219">
    <property type="entry name" value="DH_dom"/>
</dbReference>
<dbReference type="RefSeq" id="XP_026091791.1">
    <property type="nucleotide sequence ID" value="XM_026236006.1"/>
</dbReference>
<dbReference type="PRINTS" id="PR00452">
    <property type="entry name" value="SH3DOMAIN"/>
</dbReference>
<dbReference type="SUPFAM" id="SSF50729">
    <property type="entry name" value="PH domain-like"/>
    <property type="match status" value="1"/>
</dbReference>
<dbReference type="Pfam" id="PF00307">
    <property type="entry name" value="CH"/>
    <property type="match status" value="1"/>
</dbReference>
<dbReference type="GO" id="GO:0005085">
    <property type="term" value="F:guanyl-nucleotide exchange factor activity"/>
    <property type="evidence" value="ECO:0007669"/>
    <property type="project" value="UniProtKB-KW"/>
</dbReference>
<evidence type="ECO:0000259" key="8">
    <source>
        <dbReference type="PROSITE" id="PS50002"/>
    </source>
</evidence>
<accession>A0A6P6M7A0</accession>
<gene>
    <name evidence="13" type="primary">LOC113064945</name>
</gene>
<name>A0A6P6M7A0_CARAU</name>
<dbReference type="AlphaFoldDB" id="A0A6P6M7A0"/>
<feature type="region of interest" description="Disordered" evidence="7">
    <location>
        <begin position="649"/>
        <end position="670"/>
    </location>
</feature>
<evidence type="ECO:0000259" key="9">
    <source>
        <dbReference type="PROSITE" id="PS50003"/>
    </source>
</evidence>
<reference evidence="13" key="1">
    <citation type="submission" date="2025-08" db="UniProtKB">
        <authorList>
            <consortium name="RefSeq"/>
        </authorList>
    </citation>
    <scope>IDENTIFICATION</scope>
    <source>
        <strain evidence="13">Wakin</strain>
        <tissue evidence="13">Muscle</tissue>
    </source>
</reference>
<protein>
    <submittedName>
        <fullName evidence="13">Rho guanine nucleotide exchange factor 7-like isoform X1</fullName>
    </submittedName>
</protein>
<dbReference type="Gene3D" id="1.10.418.10">
    <property type="entry name" value="Calponin-like domain"/>
    <property type="match status" value="1"/>
</dbReference>
<proteinExistence type="predicted"/>
<dbReference type="Gene3D" id="1.20.5.390">
    <property type="entry name" value="L1 transposable element, trimerization domain"/>
    <property type="match status" value="1"/>
</dbReference>
<dbReference type="InterPro" id="IPR001849">
    <property type="entry name" value="PH_domain"/>
</dbReference>
<evidence type="ECO:0000313" key="12">
    <source>
        <dbReference type="Proteomes" id="UP000515129"/>
    </source>
</evidence>
<dbReference type="PROSITE" id="PS50021">
    <property type="entry name" value="CH"/>
    <property type="match status" value="1"/>
</dbReference>
<dbReference type="PROSITE" id="PS50003">
    <property type="entry name" value="PH_DOMAIN"/>
    <property type="match status" value="1"/>
</dbReference>
<organism evidence="12 13">
    <name type="scientific">Carassius auratus</name>
    <name type="common">Goldfish</name>
    <dbReference type="NCBI Taxonomy" id="7957"/>
    <lineage>
        <taxon>Eukaryota</taxon>
        <taxon>Metazoa</taxon>
        <taxon>Chordata</taxon>
        <taxon>Craniata</taxon>
        <taxon>Vertebrata</taxon>
        <taxon>Euteleostomi</taxon>
        <taxon>Actinopterygii</taxon>
        <taxon>Neopterygii</taxon>
        <taxon>Teleostei</taxon>
        <taxon>Ostariophysi</taxon>
        <taxon>Cypriniformes</taxon>
        <taxon>Cyprinidae</taxon>
        <taxon>Cyprininae</taxon>
        <taxon>Carassius</taxon>
    </lineage>
</organism>
<dbReference type="Pfam" id="PF00169">
    <property type="entry name" value="PH"/>
    <property type="match status" value="1"/>
</dbReference>
<dbReference type="InterPro" id="IPR036028">
    <property type="entry name" value="SH3-like_dom_sf"/>
</dbReference>
<dbReference type="Pfam" id="PF00621">
    <property type="entry name" value="RhoGEF"/>
    <property type="match status" value="1"/>
</dbReference>
<dbReference type="FunFam" id="2.30.30.40:FF:000034">
    <property type="entry name" value="Rho guanine nucleotide exchange factor (GEF) 7"/>
    <property type="match status" value="1"/>
</dbReference>
<evidence type="ECO:0000256" key="1">
    <source>
        <dbReference type="ARBA" id="ARBA00004510"/>
    </source>
</evidence>
<feature type="domain" description="DH" evidence="10">
    <location>
        <begin position="249"/>
        <end position="429"/>
    </location>
</feature>
<keyword evidence="4" id="KW-0966">Cell projection</keyword>
<dbReference type="SMART" id="SM00326">
    <property type="entry name" value="SH3"/>
    <property type="match status" value="1"/>
</dbReference>
<evidence type="ECO:0000256" key="5">
    <source>
        <dbReference type="PROSITE-ProRule" id="PRU00192"/>
    </source>
</evidence>
<evidence type="ECO:0000256" key="6">
    <source>
        <dbReference type="SAM" id="Coils"/>
    </source>
</evidence>
<dbReference type="GO" id="GO:0030032">
    <property type="term" value="P:lamellipodium assembly"/>
    <property type="evidence" value="ECO:0007669"/>
    <property type="project" value="TreeGrafter"/>
</dbReference>
<sequence length="852" mass="96536">MNSAEQTITWLITLGVLESPKKTLSDPEGFLQASLRDGVVLCKLLERLRPGSVHTIYQDPRKDECLSNIREFVKGCALYHIEVFEANDLFQGQNFSKVLNCLVALNKATSESGGESNSVCSRHSSSLRIKSFDSINCSYTHRRSSRLKYNQYRSLDMSENSAPQVLVKARFNFQQTNEDELSFNKGDIIQVMRQEEGGWWEGSLNGKTGWFPSNYVKEIKGSDKPVSPKSGTLKSPPKAFETTNFCKTYYNVVVQNIVQTETEYCKELQTLLSTYLRALQPTDRLSVSDISHIMGNLEEISSFQQTLVHSLEESVKVPESQQRIGGFFLSLIPQMRSLYVTYCSNHPSAVNVLTQHSEELGEFMESKGANSPGILTLTTGLSKPFLRLDKYPTLLKEMERHMEALHPDYPEIQKSMAVFKNLSAQCQEVRKRKELELQILMESIRGWEGEGIKTLGSVLYMSQVLIQNHGAEEKNERYLLLFPHVLLMLSASPRMSGFIYKGKLPLTGMSVNKIEDSDTTKNAFEISGNMIERIQVICNNEQDLHDWVDHLLRQTKRTSTSNLKPQNVPCHTLPSHPLTPSRHSENRGVSGCHTLPHLSSLGTPHSGMMWGPLEPPKTQKPWSLSCLRPAPPLKPSAALCYKEDLSKSPKSKKQLLPKRKPERKPSDEEFAVRKSTVVLEEDAQILKVIEAYCTSAKTRQTLNSTWQGTDLMHNHVLADVDQSCADAVGCRSSGFPSDHSEDSDYDSIWITHTNRMGSVSRSRKESGPHMLFPEEEKIIVEEIKSNGQTVIEERSLVDTVYALRDEVQELKQDNKRMKRTLEEEQKARKELEKIVRKVLKSMNDPSWDETNL</sequence>
<keyword evidence="3" id="KW-0344">Guanine-nucleotide releasing factor</keyword>
<evidence type="ECO:0000259" key="11">
    <source>
        <dbReference type="PROSITE" id="PS50021"/>
    </source>
</evidence>
<feature type="domain" description="SH3" evidence="8">
    <location>
        <begin position="162"/>
        <end position="221"/>
    </location>
</feature>
<evidence type="ECO:0000256" key="7">
    <source>
        <dbReference type="SAM" id="MobiDB-lite"/>
    </source>
</evidence>
<dbReference type="SUPFAM" id="SSF47576">
    <property type="entry name" value="Calponin-homology domain, CH-domain"/>
    <property type="match status" value="1"/>
</dbReference>
<dbReference type="InterPro" id="IPR001715">
    <property type="entry name" value="CH_dom"/>
</dbReference>
<dbReference type="CDD" id="cd11877">
    <property type="entry name" value="SH3_PIX"/>
    <property type="match status" value="1"/>
</dbReference>
<dbReference type="OrthoDB" id="6019202at2759"/>
<dbReference type="PROSITE" id="PS50002">
    <property type="entry name" value="SH3"/>
    <property type="match status" value="1"/>
</dbReference>
<dbReference type="CDD" id="cd21266">
    <property type="entry name" value="CH_betaPIX"/>
    <property type="match status" value="1"/>
</dbReference>
<dbReference type="PROSITE" id="PS50010">
    <property type="entry name" value="DH_2"/>
    <property type="match status" value="1"/>
</dbReference>
<evidence type="ECO:0000313" key="13">
    <source>
        <dbReference type="RefSeq" id="XP_026091791.1"/>
    </source>
</evidence>
<dbReference type="Pfam" id="PF07653">
    <property type="entry name" value="SH3_2"/>
    <property type="match status" value="1"/>
</dbReference>
<keyword evidence="12" id="KW-1185">Reference proteome</keyword>
<dbReference type="GO" id="GO:0030027">
    <property type="term" value="C:lamellipodium"/>
    <property type="evidence" value="ECO:0007669"/>
    <property type="project" value="UniProtKB-SubCell"/>
</dbReference>
<dbReference type="PANTHER" id="PTHR46026">
    <property type="entry name" value="RHO-TYPE GUANINE NUCLEOTIDE EXCHANGE FACTOR, ISOFORM F"/>
    <property type="match status" value="1"/>
</dbReference>
<dbReference type="SMART" id="SM00233">
    <property type="entry name" value="PH"/>
    <property type="match status" value="1"/>
</dbReference>
<dbReference type="PANTHER" id="PTHR46026:SF3">
    <property type="entry name" value="RHO GUANINE NUCLEOTIDE EXCHANGE FACTOR 7"/>
    <property type="match status" value="1"/>
</dbReference>
<dbReference type="GO" id="GO:0035556">
    <property type="term" value="P:intracellular signal transduction"/>
    <property type="evidence" value="ECO:0007669"/>
    <property type="project" value="InterPro"/>
</dbReference>